<dbReference type="AlphaFoldDB" id="A0A8B7YM72"/>
<feature type="compositionally biased region" description="Basic and acidic residues" evidence="8">
    <location>
        <begin position="506"/>
        <end position="515"/>
    </location>
</feature>
<evidence type="ECO:0000256" key="3">
    <source>
        <dbReference type="ARBA" id="ARBA00030512"/>
    </source>
</evidence>
<dbReference type="OrthoDB" id="9975416at2759"/>
<evidence type="ECO:0000256" key="8">
    <source>
        <dbReference type="SAM" id="MobiDB-lite"/>
    </source>
</evidence>
<dbReference type="Gene3D" id="3.40.630.30">
    <property type="match status" value="1"/>
</dbReference>
<dbReference type="InterPro" id="IPR016181">
    <property type="entry name" value="Acyl_CoA_acyltransferase"/>
</dbReference>
<dbReference type="PANTHER" id="PTHR13170">
    <property type="entry name" value="O-GLCNACASE"/>
    <property type="match status" value="1"/>
</dbReference>
<evidence type="ECO:0000256" key="1">
    <source>
        <dbReference type="ARBA" id="ARBA00022801"/>
    </source>
</evidence>
<dbReference type="PANTHER" id="PTHR13170:SF16">
    <property type="entry name" value="PROTEIN O-GLCNACASE"/>
    <property type="match status" value="1"/>
</dbReference>
<feature type="region of interest" description="Disordered" evidence="8">
    <location>
        <begin position="506"/>
        <end position="574"/>
    </location>
</feature>
<comment type="catalytic activity">
    <reaction evidence="5">
        <text>3-O-(N-acetyl-beta-D-glucosaminyl)-L-threonyl-[protein] + H2O = L-threonyl-[protein] + N-acetyl-D-glucosamine</text>
        <dbReference type="Rhea" id="RHEA:48892"/>
        <dbReference type="Rhea" id="RHEA-COMP:11060"/>
        <dbReference type="Rhea" id="RHEA-COMP:12252"/>
        <dbReference type="ChEBI" id="CHEBI:15377"/>
        <dbReference type="ChEBI" id="CHEBI:30013"/>
        <dbReference type="ChEBI" id="CHEBI:90840"/>
        <dbReference type="ChEBI" id="CHEBI:506227"/>
        <dbReference type="EC" id="3.2.1.169"/>
    </reaction>
</comment>
<dbReference type="SUPFAM" id="SSF51445">
    <property type="entry name" value="(Trans)glycosidases"/>
    <property type="match status" value="1"/>
</dbReference>
<dbReference type="InterPro" id="IPR051822">
    <property type="entry name" value="Glycosyl_Hydrolase_84"/>
</dbReference>
<keyword evidence="2" id="KW-0326">Glycosidase</keyword>
<dbReference type="CTD" id="10724"/>
<evidence type="ECO:0000259" key="9">
    <source>
        <dbReference type="PROSITE" id="PS52009"/>
    </source>
</evidence>
<comment type="catalytic activity">
    <reaction evidence="4">
        <text>3-O-(N-acetyl-beta-D-glucosaminyl)-L-seryl-[protein] + H2O = N-acetyl-D-glucosamine + L-seryl-[protein]</text>
        <dbReference type="Rhea" id="RHEA:48876"/>
        <dbReference type="Rhea" id="RHEA-COMP:9863"/>
        <dbReference type="Rhea" id="RHEA-COMP:12251"/>
        <dbReference type="ChEBI" id="CHEBI:15377"/>
        <dbReference type="ChEBI" id="CHEBI:29999"/>
        <dbReference type="ChEBI" id="CHEBI:90838"/>
        <dbReference type="ChEBI" id="CHEBI:506227"/>
        <dbReference type="EC" id="3.2.1.169"/>
    </reaction>
</comment>
<evidence type="ECO:0000256" key="6">
    <source>
        <dbReference type="ARBA" id="ARBA00066938"/>
    </source>
</evidence>
<dbReference type="GO" id="GO:0016231">
    <property type="term" value="F:beta-N-acetylglucosaminidase activity"/>
    <property type="evidence" value="ECO:0007669"/>
    <property type="project" value="TreeGrafter"/>
</dbReference>
<protein>
    <recommendedName>
        <fullName evidence="6">protein O-GlcNAcase</fullName>
        <ecNumber evidence="6">3.2.1.169</ecNumber>
    </recommendedName>
    <alternativeName>
        <fullName evidence="3">Beta-N-acetylhexosaminidase</fullName>
    </alternativeName>
    <alternativeName>
        <fullName evidence="7">Beta-hexosaminidase</fullName>
    </alternativeName>
</protein>
<accession>A0A8B7YM72</accession>
<evidence type="ECO:0000313" key="11">
    <source>
        <dbReference type="RefSeq" id="XP_022094368.1"/>
    </source>
</evidence>
<reference evidence="11" key="1">
    <citation type="submission" date="2025-08" db="UniProtKB">
        <authorList>
            <consortium name="RefSeq"/>
        </authorList>
    </citation>
    <scope>IDENTIFICATION</scope>
</reference>
<evidence type="ECO:0000256" key="2">
    <source>
        <dbReference type="ARBA" id="ARBA00023295"/>
    </source>
</evidence>
<evidence type="ECO:0000256" key="5">
    <source>
        <dbReference type="ARBA" id="ARBA00052136"/>
    </source>
</evidence>
<dbReference type="FunFam" id="3.20.20.80:FF:000009">
    <property type="entry name" value="O-GlcNAcase BT_4395"/>
    <property type="match status" value="1"/>
</dbReference>
<evidence type="ECO:0000256" key="4">
    <source>
        <dbReference type="ARBA" id="ARBA00050933"/>
    </source>
</evidence>
<dbReference type="InterPro" id="IPR017853">
    <property type="entry name" value="GH"/>
</dbReference>
<gene>
    <name evidence="11" type="primary">LOC110981261</name>
</gene>
<dbReference type="GO" id="GO:0102571">
    <property type="term" value="F:[protein]-3-O-(N-acetyl-D-glucosaminyl)-L-serine/L-threonine O-N-acetyl-alpha-D-glucosaminase activity"/>
    <property type="evidence" value="ECO:0007669"/>
    <property type="project" value="UniProtKB-EC"/>
</dbReference>
<evidence type="ECO:0000313" key="10">
    <source>
        <dbReference type="Proteomes" id="UP000694845"/>
    </source>
</evidence>
<feature type="domain" description="GH84" evidence="9">
    <location>
        <begin position="14"/>
        <end position="289"/>
    </location>
</feature>
<dbReference type="Proteomes" id="UP000694845">
    <property type="component" value="Unplaced"/>
</dbReference>
<dbReference type="Gene3D" id="3.20.20.80">
    <property type="entry name" value="Glycosidases"/>
    <property type="match status" value="1"/>
</dbReference>
<keyword evidence="1" id="KW-0378">Hydrolase</keyword>
<name>A0A8B7YM72_ACAPL</name>
<sequence length="969" mass="108257">MSKLDIRIMIPPTFHCGAVEGFYGRPWTTSQRKNLFALMRRLKLNTYMYAPKDDCKHRMYWRDMYSVEEAEHLTGLIDAAKEHNVDFVYALSPGLDITFSSAKEVTCLKRKLEQVRQFGCEAFSLLFDDIDTDMCAADKEVFQTFAHAQVSVTNEVFQHLGQPKFLFCPTEYCASRAEPSVRKSEYLRTIGSKLLPDIKIMWTGPKVVSKTISVESILELTEVIKRKPVIWDNVHANDYDQKRIFLGPFKGRSSELHSYISGILTNPNCEYEANYIALHTLATWSHCCDGVTDENKEEPGGSSSENPTIEAEIKLETEGENESVPSHRNYPNHGLYDPDLALKAAVTEWMDVIMTAVPTSEKRLLAPALVTVPPTAPPIPSINTCMSITTPTTSSGQEIPSPGEGQLAEELLKNKKAFDNLAAVSEGADNFKPIPNPVNSLVTSAFAPSDPLEPMDCNGDFSQKADVPLPSLPPSVVPTKMSSNVPTTTTTVCKVSEVAMQIDETLEKDSEESQARPENAPNAGEKTAEVEAMAETTTDTDTEMQSDGADADSQPEDVNIESAEPDSDIPDEDLDTDKHAKKLERITVEDVLLLVELFYLPYEHGKKAVKMLEEIHWLKMNAHQVSESKLKSDPSDMAIEWADRAANFVDFSRQVHRMMMRLLNIPNRSLLYDLYPYMWDMEGVISMLASFVKWLDLGKVPRIGCCFMDYHPSWCSKNYKEAFMSGDLEPWVFRGGLTAEFQRMLPLNGAADLFSKKPYSVSSKVYTIRPLLPADEDAVYRACLLTCDDGEDGTDLFLNHPQLIGDRLVGPFLTFSREYCFVLCDGEDIVGYALAAFNAKNFNKQVEVAWLEEMKRKYPKPAKSKKPTQAEKTILSFHKDPVPLSESLFSRFPSQLRLDVLPRVEDTGVVKNMLACVLSALKTSGSHGAFAEVSTDLKGQMEFYNKLGFIDVSDSGGNPDEVAILGRII</sequence>
<proteinExistence type="predicted"/>
<dbReference type="RefSeq" id="XP_022094368.1">
    <property type="nucleotide sequence ID" value="XM_022238676.1"/>
</dbReference>
<organism evidence="10 11">
    <name type="scientific">Acanthaster planci</name>
    <name type="common">Crown-of-thorns starfish</name>
    <dbReference type="NCBI Taxonomy" id="133434"/>
    <lineage>
        <taxon>Eukaryota</taxon>
        <taxon>Metazoa</taxon>
        <taxon>Echinodermata</taxon>
        <taxon>Eleutherozoa</taxon>
        <taxon>Asterozoa</taxon>
        <taxon>Asteroidea</taxon>
        <taxon>Valvatacea</taxon>
        <taxon>Valvatida</taxon>
        <taxon>Acanthasteridae</taxon>
        <taxon>Acanthaster</taxon>
    </lineage>
</organism>
<dbReference type="GO" id="GO:0009100">
    <property type="term" value="P:glycoprotein metabolic process"/>
    <property type="evidence" value="ECO:0007669"/>
    <property type="project" value="TreeGrafter"/>
</dbReference>
<dbReference type="SUPFAM" id="SSF55729">
    <property type="entry name" value="Acyl-CoA N-acyltransferases (Nat)"/>
    <property type="match status" value="1"/>
</dbReference>
<dbReference type="PROSITE" id="PS52009">
    <property type="entry name" value="GH84"/>
    <property type="match status" value="1"/>
</dbReference>
<feature type="compositionally biased region" description="Acidic residues" evidence="8">
    <location>
        <begin position="538"/>
        <end position="574"/>
    </location>
</feature>
<keyword evidence="10" id="KW-1185">Reference proteome</keyword>
<dbReference type="GeneID" id="110981261"/>
<dbReference type="Pfam" id="PF07555">
    <property type="entry name" value="NAGidase"/>
    <property type="match status" value="1"/>
</dbReference>
<dbReference type="OMA" id="ICTRTYL"/>
<evidence type="ECO:0000256" key="7">
    <source>
        <dbReference type="ARBA" id="ARBA00076634"/>
    </source>
</evidence>
<dbReference type="Gene3D" id="1.20.58.240">
    <property type="entry name" value="STAT, domain 1"/>
    <property type="match status" value="1"/>
</dbReference>
<dbReference type="EC" id="3.2.1.169" evidence="6"/>
<dbReference type="KEGG" id="aplc:110981261"/>
<dbReference type="InterPro" id="IPR011496">
    <property type="entry name" value="O-GlcNAcase_cat"/>
</dbReference>